<name>A0A5K7Z2M1_9BACT</name>
<feature type="transmembrane region" description="Helical" evidence="1">
    <location>
        <begin position="123"/>
        <end position="139"/>
    </location>
</feature>
<reference evidence="2 3" key="1">
    <citation type="submission" date="2019-11" db="EMBL/GenBank/DDBJ databases">
        <title>Comparative genomics of hydrocarbon-degrading Desulfosarcina strains.</title>
        <authorList>
            <person name="Watanabe M."/>
            <person name="Kojima H."/>
            <person name="Fukui M."/>
        </authorList>
    </citation>
    <scope>NUCLEOTIDE SEQUENCE [LARGE SCALE GENOMIC DNA]</scope>
    <source>
        <strain evidence="2 3">PP31</strain>
    </source>
</reference>
<keyword evidence="1" id="KW-0472">Membrane</keyword>
<evidence type="ECO:0000256" key="1">
    <source>
        <dbReference type="SAM" id="Phobius"/>
    </source>
</evidence>
<protein>
    <submittedName>
        <fullName evidence="2">Uncharacterized protein</fullName>
    </submittedName>
</protein>
<proteinExistence type="predicted"/>
<feature type="transmembrane region" description="Helical" evidence="1">
    <location>
        <begin position="100"/>
        <end position="117"/>
    </location>
</feature>
<dbReference type="Proteomes" id="UP000427769">
    <property type="component" value="Chromosome"/>
</dbReference>
<sequence length="165" mass="18916">MEPCSKELRERYDFFDFLFYTCLLAVPLLTAAVGIARNTLGGLLVYILLIVVAVILVLKFFCSRCPHYAREDKLLRCIFFWDLPKFFAARPGELDTRDRIVTWAAPAALLAFPLIWLIHEPDLLAIFLLSLAGFAATVRRHECHRCIYFACPINKVSEEMKGKTE</sequence>
<feature type="transmembrane region" description="Helical" evidence="1">
    <location>
        <begin position="17"/>
        <end position="37"/>
    </location>
</feature>
<keyword evidence="3" id="KW-1185">Reference proteome</keyword>
<dbReference type="OrthoDB" id="3078440at2"/>
<organism evidence="2 3">
    <name type="scientific">Desulfosarcina widdelii</name>
    <dbReference type="NCBI Taxonomy" id="947919"/>
    <lineage>
        <taxon>Bacteria</taxon>
        <taxon>Pseudomonadati</taxon>
        <taxon>Thermodesulfobacteriota</taxon>
        <taxon>Desulfobacteria</taxon>
        <taxon>Desulfobacterales</taxon>
        <taxon>Desulfosarcinaceae</taxon>
        <taxon>Desulfosarcina</taxon>
    </lineage>
</organism>
<gene>
    <name evidence="2" type="ORF">DSCW_01410</name>
</gene>
<feature type="transmembrane region" description="Helical" evidence="1">
    <location>
        <begin position="43"/>
        <end position="62"/>
    </location>
</feature>
<dbReference type="KEGG" id="dwd:DSCW_01410"/>
<accession>A0A5K7Z2M1</accession>
<dbReference type="AlphaFoldDB" id="A0A5K7Z2M1"/>
<keyword evidence="1" id="KW-0812">Transmembrane</keyword>
<keyword evidence="1" id="KW-1133">Transmembrane helix</keyword>
<evidence type="ECO:0000313" key="3">
    <source>
        <dbReference type="Proteomes" id="UP000427769"/>
    </source>
</evidence>
<evidence type="ECO:0000313" key="2">
    <source>
        <dbReference type="EMBL" id="BBO72724.1"/>
    </source>
</evidence>
<dbReference type="EMBL" id="AP021875">
    <property type="protein sequence ID" value="BBO72724.1"/>
    <property type="molecule type" value="Genomic_DNA"/>
</dbReference>
<dbReference type="RefSeq" id="WP_155301903.1">
    <property type="nucleotide sequence ID" value="NZ_AP021875.1"/>
</dbReference>